<feature type="non-terminal residue" evidence="2">
    <location>
        <position position="199"/>
    </location>
</feature>
<protein>
    <submittedName>
        <fullName evidence="2">Uncharacterized protein LOC110745115</fullName>
    </submittedName>
</protein>
<gene>
    <name evidence="2" type="primary">LOC110745115</name>
</gene>
<reference evidence="2" key="1">
    <citation type="submission" date="2025-08" db="UniProtKB">
        <authorList>
            <consortium name="RefSeq"/>
        </authorList>
    </citation>
    <scope>IDENTIFICATION</scope>
</reference>
<dbReference type="RefSeq" id="XP_021800888.1">
    <property type="nucleotide sequence ID" value="XM_021945196.1"/>
</dbReference>
<keyword evidence="1" id="KW-1185">Reference proteome</keyword>
<evidence type="ECO:0000313" key="1">
    <source>
        <dbReference type="Proteomes" id="UP000515124"/>
    </source>
</evidence>
<dbReference type="Proteomes" id="UP000515124">
    <property type="component" value="Unplaced"/>
</dbReference>
<dbReference type="GeneID" id="110745115"/>
<accession>A0A6P5RGA1</accession>
<dbReference type="KEGG" id="pavi:110745115"/>
<dbReference type="AlphaFoldDB" id="A0A6P5RGA1"/>
<evidence type="ECO:0000313" key="2">
    <source>
        <dbReference type="RefSeq" id="XP_021800888.1"/>
    </source>
</evidence>
<dbReference type="Pfam" id="PF14223">
    <property type="entry name" value="Retrotran_gag_2"/>
    <property type="match status" value="1"/>
</dbReference>
<name>A0A6P5RGA1_PRUAV</name>
<organism evidence="1 2">
    <name type="scientific">Prunus avium</name>
    <name type="common">Cherry</name>
    <name type="synonym">Cerasus avium</name>
    <dbReference type="NCBI Taxonomy" id="42229"/>
    <lineage>
        <taxon>Eukaryota</taxon>
        <taxon>Viridiplantae</taxon>
        <taxon>Streptophyta</taxon>
        <taxon>Embryophyta</taxon>
        <taxon>Tracheophyta</taxon>
        <taxon>Spermatophyta</taxon>
        <taxon>Magnoliopsida</taxon>
        <taxon>eudicotyledons</taxon>
        <taxon>Gunneridae</taxon>
        <taxon>Pentapetalae</taxon>
        <taxon>rosids</taxon>
        <taxon>fabids</taxon>
        <taxon>Rosales</taxon>
        <taxon>Rosaceae</taxon>
        <taxon>Amygdaloideae</taxon>
        <taxon>Amygdaleae</taxon>
        <taxon>Prunus</taxon>
    </lineage>
</organism>
<proteinExistence type="predicted"/>
<sequence>MSDIDYAITQDEPTRPVANSPAEVKRVHEAWRMANKVCLLVMKKTMTEALFGGVPETDSAKEFMEHIEMKFKESGKAETKHLMPRLANTKYEGGGSVREHLMGLMDIAAKLSKLKVPIAPNYLVHIALESLPFDQMKSSYNTVKEDWTMDDLITIAVLEENRTKARGGVVNVVTAKKYEDKGAAKWGEKKCWLRRSHGL</sequence>